<keyword evidence="5 6" id="KW-0449">Lipoprotein</keyword>
<name>A0ABS2W209_STRAS</name>
<keyword evidence="3" id="KW-0472">Membrane</keyword>
<evidence type="ECO:0000256" key="2">
    <source>
        <dbReference type="ARBA" id="ARBA00022729"/>
    </source>
</evidence>
<dbReference type="RefSeq" id="WP_205387367.1">
    <property type="nucleotide sequence ID" value="NZ_JAFFZS010000075.1"/>
</dbReference>
<keyword evidence="7" id="KW-1185">Reference proteome</keyword>
<evidence type="ECO:0000256" key="1">
    <source>
        <dbReference type="ARBA" id="ARBA00022475"/>
    </source>
</evidence>
<reference evidence="6 7" key="1">
    <citation type="submission" date="2021-02" db="EMBL/GenBank/DDBJ databases">
        <title>Whole genome sequencing of Streptomyces actuosus VRA1.</title>
        <authorList>
            <person name="Sen G."/>
            <person name="Sen A."/>
        </authorList>
    </citation>
    <scope>NUCLEOTIDE SEQUENCE [LARGE SCALE GENOMIC DNA]</scope>
    <source>
        <strain evidence="6 7">VRA1</strain>
    </source>
</reference>
<evidence type="ECO:0000313" key="7">
    <source>
        <dbReference type="Proteomes" id="UP000788262"/>
    </source>
</evidence>
<dbReference type="EMBL" id="JAFFZS010000075">
    <property type="protein sequence ID" value="MBN0049251.1"/>
    <property type="molecule type" value="Genomic_DNA"/>
</dbReference>
<keyword evidence="2" id="KW-0732">Signal</keyword>
<proteinExistence type="predicted"/>
<evidence type="ECO:0000313" key="6">
    <source>
        <dbReference type="EMBL" id="MBN0049251.1"/>
    </source>
</evidence>
<dbReference type="Proteomes" id="UP000788262">
    <property type="component" value="Unassembled WGS sequence"/>
</dbReference>
<dbReference type="InterPro" id="IPR025971">
    <property type="entry name" value="LppP/LprE"/>
</dbReference>
<dbReference type="Pfam" id="PF14041">
    <property type="entry name" value="Lipoprotein_21"/>
    <property type="match status" value="1"/>
</dbReference>
<evidence type="ECO:0000256" key="4">
    <source>
        <dbReference type="ARBA" id="ARBA00023139"/>
    </source>
</evidence>
<evidence type="ECO:0000256" key="5">
    <source>
        <dbReference type="ARBA" id="ARBA00023288"/>
    </source>
</evidence>
<sequence length="119" mass="13179">MLRIKRLGYTADTKASTLKNLRGPLRAIHAHCTGSVDGKCVSVFFFYGNEYAGYDVTAAAQSTIKSQDGKTVTLSYPVYLPTDPQCCHSGGEREYQARWEDGKVIFSPPLPENPNYPDK</sequence>
<organism evidence="6 7">
    <name type="scientific">Streptomyces actuosus</name>
    <dbReference type="NCBI Taxonomy" id="1885"/>
    <lineage>
        <taxon>Bacteria</taxon>
        <taxon>Bacillati</taxon>
        <taxon>Actinomycetota</taxon>
        <taxon>Actinomycetes</taxon>
        <taxon>Kitasatosporales</taxon>
        <taxon>Streptomycetaceae</taxon>
        <taxon>Streptomyces</taxon>
    </lineage>
</organism>
<accession>A0ABS2W209</accession>
<gene>
    <name evidence="6" type="ORF">JS756_35360</name>
</gene>
<evidence type="ECO:0000256" key="3">
    <source>
        <dbReference type="ARBA" id="ARBA00023136"/>
    </source>
</evidence>
<keyword evidence="1" id="KW-1003">Cell membrane</keyword>
<protein>
    <submittedName>
        <fullName evidence="6">LppP/LprE family lipoprotein</fullName>
    </submittedName>
</protein>
<keyword evidence="4" id="KW-0564">Palmitate</keyword>
<comment type="caution">
    <text evidence="6">The sequence shown here is derived from an EMBL/GenBank/DDBJ whole genome shotgun (WGS) entry which is preliminary data.</text>
</comment>